<feature type="transmembrane region" description="Helical" evidence="1">
    <location>
        <begin position="6"/>
        <end position="23"/>
    </location>
</feature>
<evidence type="ECO:0000313" key="2">
    <source>
        <dbReference type="EMBL" id="BAY82861.1"/>
    </source>
</evidence>
<evidence type="ECO:0008006" key="4">
    <source>
        <dbReference type="Google" id="ProtNLM"/>
    </source>
</evidence>
<organism evidence="2 3">
    <name type="scientific">Calothrix parasitica NIES-267</name>
    <dbReference type="NCBI Taxonomy" id="1973488"/>
    <lineage>
        <taxon>Bacteria</taxon>
        <taxon>Bacillati</taxon>
        <taxon>Cyanobacteriota</taxon>
        <taxon>Cyanophyceae</taxon>
        <taxon>Nostocales</taxon>
        <taxon>Calotrichaceae</taxon>
        <taxon>Calothrix</taxon>
    </lineage>
</organism>
<name>A0A1Z4LNS0_9CYAN</name>
<dbReference type="SUPFAM" id="SSF52833">
    <property type="entry name" value="Thioredoxin-like"/>
    <property type="match status" value="1"/>
</dbReference>
<dbReference type="AlphaFoldDB" id="A0A1Z4LNS0"/>
<keyword evidence="1" id="KW-1133">Transmembrane helix</keyword>
<proteinExistence type="predicted"/>
<evidence type="ECO:0000313" key="3">
    <source>
        <dbReference type="Proteomes" id="UP000218418"/>
    </source>
</evidence>
<evidence type="ECO:0000256" key="1">
    <source>
        <dbReference type="SAM" id="Phobius"/>
    </source>
</evidence>
<keyword evidence="3" id="KW-1185">Reference proteome</keyword>
<keyword evidence="1" id="KW-0812">Transmembrane</keyword>
<keyword evidence="1" id="KW-0472">Membrane</keyword>
<dbReference type="Proteomes" id="UP000218418">
    <property type="component" value="Chromosome"/>
</dbReference>
<accession>A0A1Z4LNS0</accession>
<dbReference type="InterPro" id="IPR007332">
    <property type="entry name" value="DUF411"/>
</dbReference>
<sequence>MLISTIKSIAILIMVGIFYWLPFTGNQAQAIASTWDKETAPLLSSSKEVSVYRSPYCGCCEDWIKHMQKHGFQIKDDVKTENMEAVKQEYQVPSQLESCHTAIIDGYVIEGHVPADDIKRFVAQSPKQIGLSVPGMVSGSPGMEMGNKKDPFSIVSFDNNGEMQIFKEYRSY</sequence>
<dbReference type="EMBL" id="AP018227">
    <property type="protein sequence ID" value="BAY82861.1"/>
    <property type="molecule type" value="Genomic_DNA"/>
</dbReference>
<dbReference type="Pfam" id="PF04214">
    <property type="entry name" value="DUF411"/>
    <property type="match status" value="1"/>
</dbReference>
<dbReference type="InterPro" id="IPR036249">
    <property type="entry name" value="Thioredoxin-like_sf"/>
</dbReference>
<protein>
    <recommendedName>
        <fullName evidence="4">CopG protein</fullName>
    </recommendedName>
</protein>
<gene>
    <name evidence="2" type="ORF">NIES267_23460</name>
</gene>
<dbReference type="OrthoDB" id="14727at2"/>
<reference evidence="2 3" key="1">
    <citation type="submission" date="2017-06" db="EMBL/GenBank/DDBJ databases">
        <title>Genome sequencing of cyanobaciteial culture collection at National Institute for Environmental Studies (NIES).</title>
        <authorList>
            <person name="Hirose Y."/>
            <person name="Shimura Y."/>
            <person name="Fujisawa T."/>
            <person name="Nakamura Y."/>
            <person name="Kawachi M."/>
        </authorList>
    </citation>
    <scope>NUCLEOTIDE SEQUENCE [LARGE SCALE GENOMIC DNA]</scope>
    <source>
        <strain evidence="2 3">NIES-267</strain>
    </source>
</reference>